<dbReference type="InterPro" id="IPR042099">
    <property type="entry name" value="ANL_N_sf"/>
</dbReference>
<protein>
    <submittedName>
        <fullName evidence="1">Phenylacetate--CoA ligase family protein</fullName>
    </submittedName>
</protein>
<dbReference type="SUPFAM" id="SSF56801">
    <property type="entry name" value="Acetyl-CoA synthetase-like"/>
    <property type="match status" value="1"/>
</dbReference>
<dbReference type="Gene3D" id="3.40.50.12780">
    <property type="entry name" value="N-terminal domain of ligase-like"/>
    <property type="match status" value="1"/>
</dbReference>
<evidence type="ECO:0000313" key="1">
    <source>
        <dbReference type="EMBL" id="MBA6153396.1"/>
    </source>
</evidence>
<comment type="caution">
    <text evidence="1">The sequence shown here is derived from an EMBL/GenBank/DDBJ whole genome shotgun (WGS) entry which is preliminary data.</text>
</comment>
<name>A0A7W2M6I5_9FLAO</name>
<keyword evidence="1" id="KW-0436">Ligase</keyword>
<dbReference type="PANTHER" id="PTHR36932">
    <property type="entry name" value="CAPSULAR POLYSACCHARIDE BIOSYNTHESIS PROTEIN"/>
    <property type="match status" value="1"/>
</dbReference>
<evidence type="ECO:0000313" key="2">
    <source>
        <dbReference type="Proteomes" id="UP000541857"/>
    </source>
</evidence>
<proteinExistence type="predicted"/>
<accession>A0A7W2M6I5</accession>
<organism evidence="1 2">
    <name type="scientific">Gelidibacter maritimus</name>
    <dbReference type="NCBI Taxonomy" id="2761487"/>
    <lineage>
        <taxon>Bacteria</taxon>
        <taxon>Pseudomonadati</taxon>
        <taxon>Bacteroidota</taxon>
        <taxon>Flavobacteriia</taxon>
        <taxon>Flavobacteriales</taxon>
        <taxon>Flavobacteriaceae</taxon>
        <taxon>Gelidibacter</taxon>
    </lineage>
</organism>
<dbReference type="EMBL" id="JACGLT010000008">
    <property type="protein sequence ID" value="MBA6153396.1"/>
    <property type="molecule type" value="Genomic_DNA"/>
</dbReference>
<reference evidence="1 2" key="1">
    <citation type="submission" date="2020-07" db="EMBL/GenBank/DDBJ databases">
        <title>Bacterium isolated from marine sediment.</title>
        <authorList>
            <person name="Shang D."/>
        </authorList>
    </citation>
    <scope>NUCLEOTIDE SEQUENCE [LARGE SCALE GENOMIC DNA]</scope>
    <source>
        <strain evidence="1 2">F6074</strain>
    </source>
</reference>
<dbReference type="RefSeq" id="WP_182205689.1">
    <property type="nucleotide sequence ID" value="NZ_JACGLT010000008.1"/>
</dbReference>
<gene>
    <name evidence="1" type="ORF">H3Z82_11710</name>
</gene>
<dbReference type="PANTHER" id="PTHR36932:SF1">
    <property type="entry name" value="CAPSULAR POLYSACCHARIDE BIOSYNTHESIS PROTEIN"/>
    <property type="match status" value="1"/>
</dbReference>
<sequence>MFSNTRKSLAILYKSLFNQRQIKIYNNLKNRDILKFTKNLDYQTLKLARVLKLASTNVEYYQGLNHLRLGRISYDEFQKIPLMTKDIIREYRNSLVNENYKKMSEVFRNTSGGSTGEPVEFYKTEEQAHYGTGNYWHALHLNKVDINNKSINLWGAQRDMHNHKPSYNIKSYLNDITNLNTFVLSDEIIQQYIKTINQIKPPFIKAYVHSIYDISKFINKNKIKIEFTPTIHCTTGPLYPEMRNEIRAAFNNAYVYNFYGSREVSAIATEIFNEKGLYVLYDNVFVEILDDNDKPVKNGVEGNIVITTLNNDYMPLIRYKIGDRGIKGDDLIYGTLKLDNVTGRTLGVIHKKDKSKIDGQFFTSLFFNKDGIKSFQIVQKSLYNIQLNIVKSDKFSNKQLDEIIDKIKHELGDDVIVNLEFKDQIDLTSTGKIMYVYSEIDL</sequence>
<keyword evidence="2" id="KW-1185">Reference proteome</keyword>
<dbReference type="Proteomes" id="UP000541857">
    <property type="component" value="Unassembled WGS sequence"/>
</dbReference>
<dbReference type="AlphaFoldDB" id="A0A7W2M6I5"/>
<dbReference type="GO" id="GO:0016874">
    <property type="term" value="F:ligase activity"/>
    <property type="evidence" value="ECO:0007669"/>
    <property type="project" value="UniProtKB-KW"/>
</dbReference>
<dbReference type="InterPro" id="IPR053158">
    <property type="entry name" value="CapK_Type1_Caps_Biosynth"/>
</dbReference>